<keyword evidence="3" id="KW-1185">Reference proteome</keyword>
<feature type="region of interest" description="Disordered" evidence="1">
    <location>
        <begin position="96"/>
        <end position="138"/>
    </location>
</feature>
<dbReference type="Proteomes" id="UP000824890">
    <property type="component" value="Unassembled WGS sequence"/>
</dbReference>
<feature type="compositionally biased region" description="Basic residues" evidence="1">
    <location>
        <begin position="100"/>
        <end position="116"/>
    </location>
</feature>
<sequence>LIIPARNIIFFPGFFLIDKTGQTQSTQLKNDTRRTRLDLTVPASTHRGNHITATSFQTNKTHLIHNRNPNSKNRNEIPKAGDAKLLLAFTPRRLEPTTAKLKKLSPPRNKSRRRRSCGNLHLPESKPTLRASLPRHNL</sequence>
<evidence type="ECO:0000313" key="3">
    <source>
        <dbReference type="Proteomes" id="UP000824890"/>
    </source>
</evidence>
<gene>
    <name evidence="2" type="ORF">HID58_058119</name>
</gene>
<reference evidence="2 3" key="1">
    <citation type="submission" date="2021-05" db="EMBL/GenBank/DDBJ databases">
        <title>Genome Assembly of Synthetic Allotetraploid Brassica napus Reveals Homoeologous Exchanges between Subgenomes.</title>
        <authorList>
            <person name="Davis J.T."/>
        </authorList>
    </citation>
    <scope>NUCLEOTIDE SEQUENCE [LARGE SCALE GENOMIC DNA]</scope>
    <source>
        <strain evidence="3">cv. Da-Ae</strain>
        <tissue evidence="2">Seedling</tissue>
    </source>
</reference>
<evidence type="ECO:0000256" key="1">
    <source>
        <dbReference type="SAM" id="MobiDB-lite"/>
    </source>
</evidence>
<accession>A0ABQ7ZPS9</accession>
<evidence type="ECO:0000313" key="2">
    <source>
        <dbReference type="EMBL" id="KAH0882023.1"/>
    </source>
</evidence>
<name>A0ABQ7ZPS9_BRANA</name>
<comment type="caution">
    <text evidence="2">The sequence shown here is derived from an EMBL/GenBank/DDBJ whole genome shotgun (WGS) entry which is preliminary data.</text>
</comment>
<organism evidence="2 3">
    <name type="scientific">Brassica napus</name>
    <name type="common">Rape</name>
    <dbReference type="NCBI Taxonomy" id="3708"/>
    <lineage>
        <taxon>Eukaryota</taxon>
        <taxon>Viridiplantae</taxon>
        <taxon>Streptophyta</taxon>
        <taxon>Embryophyta</taxon>
        <taxon>Tracheophyta</taxon>
        <taxon>Spermatophyta</taxon>
        <taxon>Magnoliopsida</taxon>
        <taxon>eudicotyledons</taxon>
        <taxon>Gunneridae</taxon>
        <taxon>Pentapetalae</taxon>
        <taxon>rosids</taxon>
        <taxon>malvids</taxon>
        <taxon>Brassicales</taxon>
        <taxon>Brassicaceae</taxon>
        <taxon>Brassiceae</taxon>
        <taxon>Brassica</taxon>
    </lineage>
</organism>
<proteinExistence type="predicted"/>
<feature type="non-terminal residue" evidence="2">
    <location>
        <position position="1"/>
    </location>
</feature>
<protein>
    <submittedName>
        <fullName evidence="2">Uncharacterized protein</fullName>
    </submittedName>
</protein>
<dbReference type="EMBL" id="JAGKQM010000014">
    <property type="protein sequence ID" value="KAH0882023.1"/>
    <property type="molecule type" value="Genomic_DNA"/>
</dbReference>